<evidence type="ECO:0000256" key="3">
    <source>
        <dbReference type="ARBA" id="ARBA00022692"/>
    </source>
</evidence>
<keyword evidence="2" id="KW-0813">Transport</keyword>
<evidence type="ECO:0000259" key="7">
    <source>
        <dbReference type="PROSITE" id="PS50850"/>
    </source>
</evidence>
<dbReference type="GO" id="GO:0022857">
    <property type="term" value="F:transmembrane transporter activity"/>
    <property type="evidence" value="ECO:0007669"/>
    <property type="project" value="InterPro"/>
</dbReference>
<dbReference type="RefSeq" id="WP_212529649.1">
    <property type="nucleotide sequence ID" value="NZ_JAGSOG010000084.1"/>
</dbReference>
<evidence type="ECO:0000256" key="2">
    <source>
        <dbReference type="ARBA" id="ARBA00022448"/>
    </source>
</evidence>
<feature type="transmembrane region" description="Helical" evidence="6">
    <location>
        <begin position="285"/>
        <end position="305"/>
    </location>
</feature>
<dbReference type="InterPro" id="IPR011701">
    <property type="entry name" value="MFS"/>
</dbReference>
<name>A0A941EQ82_9ACTN</name>
<feature type="transmembrane region" description="Helical" evidence="6">
    <location>
        <begin position="100"/>
        <end position="121"/>
    </location>
</feature>
<feature type="transmembrane region" description="Helical" evidence="6">
    <location>
        <begin position="375"/>
        <end position="396"/>
    </location>
</feature>
<keyword evidence="5 6" id="KW-0472">Membrane</keyword>
<reference evidence="8" key="1">
    <citation type="submission" date="2021-04" db="EMBL/GenBank/DDBJ databases">
        <title>Genome based classification of Actinospica acidithermotolerans sp. nov., an actinobacterium isolated from an Indonesian hot spring.</title>
        <authorList>
            <person name="Kusuma A.B."/>
            <person name="Putra K.E."/>
            <person name="Nafisah S."/>
            <person name="Loh J."/>
            <person name="Nouioui I."/>
            <person name="Goodfellow M."/>
        </authorList>
    </citation>
    <scope>NUCLEOTIDE SEQUENCE</scope>
    <source>
        <strain evidence="8">CSCA 57</strain>
    </source>
</reference>
<evidence type="ECO:0000256" key="4">
    <source>
        <dbReference type="ARBA" id="ARBA00022989"/>
    </source>
</evidence>
<dbReference type="InterPro" id="IPR036259">
    <property type="entry name" value="MFS_trans_sf"/>
</dbReference>
<keyword evidence="4 6" id="KW-1133">Transmembrane helix</keyword>
<feature type="transmembrane region" description="Helical" evidence="6">
    <location>
        <begin position="76"/>
        <end position="94"/>
    </location>
</feature>
<protein>
    <submittedName>
        <fullName evidence="8">MFS transporter</fullName>
    </submittedName>
</protein>
<accession>A0A941EQ82</accession>
<gene>
    <name evidence="8" type="ORF">KDL01_17880</name>
</gene>
<feature type="transmembrane region" description="Helical" evidence="6">
    <location>
        <begin position="133"/>
        <end position="155"/>
    </location>
</feature>
<evidence type="ECO:0000313" key="9">
    <source>
        <dbReference type="Proteomes" id="UP000675781"/>
    </source>
</evidence>
<evidence type="ECO:0000256" key="6">
    <source>
        <dbReference type="SAM" id="Phobius"/>
    </source>
</evidence>
<comment type="subcellular location">
    <subcellularLocation>
        <location evidence="1">Cell membrane</location>
        <topology evidence="1">Multi-pass membrane protein</topology>
    </subcellularLocation>
</comment>
<feature type="transmembrane region" description="Helical" evidence="6">
    <location>
        <begin position="311"/>
        <end position="335"/>
    </location>
</feature>
<feature type="transmembrane region" description="Helical" evidence="6">
    <location>
        <begin position="347"/>
        <end position="369"/>
    </location>
</feature>
<dbReference type="PROSITE" id="PS50850">
    <property type="entry name" value="MFS"/>
    <property type="match status" value="1"/>
</dbReference>
<evidence type="ECO:0000313" key="8">
    <source>
        <dbReference type="EMBL" id="MBR7835148.1"/>
    </source>
</evidence>
<dbReference type="AlphaFoldDB" id="A0A941EQ82"/>
<sequence length="416" mass="43833">MTSRYAWVVFAMAFTLMMSDYLSRQLVVSMFPYFKKEWGLSDAQLGGLISIVSVTVALGTFPAGLLVDRWSRVKSIALMGSVWSLATISAAFTGNYGQMFAARAVVGLGEAGYAPAAGALLSRMFPQRLRATVLGAYLSAGSLGAVLGVVLGGVISDRWGWRAAFLIIGIPGLLLAVLFLKVRDYATVRLPADHAEAPRPGLRTLLGELLRPRSAVAAYLGGASQIVVMSALYAWLPSYFNRYLGLTTSAAAARTALVILAGLLGQVVFSFAADRAARREPRLRLLLPATLSLFSLVVLPAAFVAMPPGNAQLLVILLAAFTITAPFGVVGSVCIDVVHPALRATAISMASLAQNLFGFALGPLVVGAISDTYGLRAALGVIPVFCAFAAFSFWIASRHYGNDLRRVGADAAPGGI</sequence>
<dbReference type="Pfam" id="PF07690">
    <property type="entry name" value="MFS_1"/>
    <property type="match status" value="1"/>
</dbReference>
<feature type="transmembrane region" description="Helical" evidence="6">
    <location>
        <begin position="48"/>
        <end position="67"/>
    </location>
</feature>
<dbReference type="InterPro" id="IPR020846">
    <property type="entry name" value="MFS_dom"/>
</dbReference>
<dbReference type="PANTHER" id="PTHR23505">
    <property type="entry name" value="SPINSTER"/>
    <property type="match status" value="1"/>
</dbReference>
<dbReference type="InterPro" id="IPR044770">
    <property type="entry name" value="MFS_spinster-like"/>
</dbReference>
<feature type="transmembrane region" description="Helical" evidence="6">
    <location>
        <begin position="216"/>
        <end position="236"/>
    </location>
</feature>
<dbReference type="GO" id="GO:0005886">
    <property type="term" value="C:plasma membrane"/>
    <property type="evidence" value="ECO:0007669"/>
    <property type="project" value="UniProtKB-SubCell"/>
</dbReference>
<comment type="caution">
    <text evidence="8">The sequence shown here is derived from an EMBL/GenBank/DDBJ whole genome shotgun (WGS) entry which is preliminary data.</text>
</comment>
<organism evidence="8 9">
    <name type="scientific">Actinospica durhamensis</name>
    <dbReference type="NCBI Taxonomy" id="1508375"/>
    <lineage>
        <taxon>Bacteria</taxon>
        <taxon>Bacillati</taxon>
        <taxon>Actinomycetota</taxon>
        <taxon>Actinomycetes</taxon>
        <taxon>Catenulisporales</taxon>
        <taxon>Actinospicaceae</taxon>
        <taxon>Actinospica</taxon>
    </lineage>
</organism>
<keyword evidence="3 6" id="KW-0812">Transmembrane</keyword>
<dbReference type="Proteomes" id="UP000675781">
    <property type="component" value="Unassembled WGS sequence"/>
</dbReference>
<evidence type="ECO:0000256" key="1">
    <source>
        <dbReference type="ARBA" id="ARBA00004651"/>
    </source>
</evidence>
<keyword evidence="9" id="KW-1185">Reference proteome</keyword>
<dbReference type="EMBL" id="JAGSOG010000084">
    <property type="protein sequence ID" value="MBR7835148.1"/>
    <property type="molecule type" value="Genomic_DNA"/>
</dbReference>
<evidence type="ECO:0000256" key="5">
    <source>
        <dbReference type="ARBA" id="ARBA00023136"/>
    </source>
</evidence>
<feature type="transmembrane region" description="Helical" evidence="6">
    <location>
        <begin position="256"/>
        <end position="273"/>
    </location>
</feature>
<dbReference type="SUPFAM" id="SSF103473">
    <property type="entry name" value="MFS general substrate transporter"/>
    <property type="match status" value="1"/>
</dbReference>
<dbReference type="PANTHER" id="PTHR23505:SF79">
    <property type="entry name" value="PROTEIN SPINSTER"/>
    <property type="match status" value="1"/>
</dbReference>
<feature type="domain" description="Major facilitator superfamily (MFS) profile" evidence="7">
    <location>
        <begin position="8"/>
        <end position="401"/>
    </location>
</feature>
<feature type="transmembrane region" description="Helical" evidence="6">
    <location>
        <begin position="161"/>
        <end position="180"/>
    </location>
</feature>
<proteinExistence type="predicted"/>
<dbReference type="Gene3D" id="1.20.1250.20">
    <property type="entry name" value="MFS general substrate transporter like domains"/>
    <property type="match status" value="2"/>
</dbReference>